<dbReference type="EMBL" id="CM018202">
    <property type="protein sequence ID" value="KAB2096135.1"/>
    <property type="molecule type" value="Genomic_DNA"/>
</dbReference>
<sequence length="56" mass="6572">MANTPFCMLLSNIWFHMFEKQGQFGKERKGKEGNPFIFPTKCIKSLFLLFCLIRAI</sequence>
<keyword evidence="2" id="KW-1185">Reference proteome</keyword>
<evidence type="ECO:0000313" key="2">
    <source>
        <dbReference type="Proteomes" id="UP000327439"/>
    </source>
</evidence>
<dbReference type="Proteomes" id="UP000327439">
    <property type="component" value="Chromosome A01"/>
</dbReference>
<accession>A0A5J5WVN2</accession>
<protein>
    <submittedName>
        <fullName evidence="1">Uncharacterized protein</fullName>
    </submittedName>
</protein>
<gene>
    <name evidence="1" type="ORF">ES319_A01G088400v1</name>
</gene>
<dbReference type="AlphaFoldDB" id="A0A5J5WVN2"/>
<organism evidence="1 2">
    <name type="scientific">Gossypium barbadense</name>
    <name type="common">Sea Island cotton</name>
    <name type="synonym">Hibiscus barbadensis</name>
    <dbReference type="NCBI Taxonomy" id="3634"/>
    <lineage>
        <taxon>Eukaryota</taxon>
        <taxon>Viridiplantae</taxon>
        <taxon>Streptophyta</taxon>
        <taxon>Embryophyta</taxon>
        <taxon>Tracheophyta</taxon>
        <taxon>Spermatophyta</taxon>
        <taxon>Magnoliopsida</taxon>
        <taxon>eudicotyledons</taxon>
        <taxon>Gunneridae</taxon>
        <taxon>Pentapetalae</taxon>
        <taxon>rosids</taxon>
        <taxon>malvids</taxon>
        <taxon>Malvales</taxon>
        <taxon>Malvaceae</taxon>
        <taxon>Malvoideae</taxon>
        <taxon>Gossypium</taxon>
    </lineage>
</organism>
<name>A0A5J5WVN2_GOSBA</name>
<reference evidence="2" key="1">
    <citation type="journal article" date="2020" name="Nat. Genet.">
        <title>Genomic diversifications of five Gossypium allopolyploid species and their impact on cotton improvement.</title>
        <authorList>
            <person name="Chen Z.J."/>
            <person name="Sreedasyam A."/>
            <person name="Ando A."/>
            <person name="Song Q."/>
            <person name="De Santiago L.M."/>
            <person name="Hulse-Kemp A.M."/>
            <person name="Ding M."/>
            <person name="Ye W."/>
            <person name="Kirkbride R.C."/>
            <person name="Jenkins J."/>
            <person name="Plott C."/>
            <person name="Lovell J."/>
            <person name="Lin Y.M."/>
            <person name="Vaughn R."/>
            <person name="Liu B."/>
            <person name="Simpson S."/>
            <person name="Scheffler B.E."/>
            <person name="Wen L."/>
            <person name="Saski C.A."/>
            <person name="Grover C.E."/>
            <person name="Hu G."/>
            <person name="Conover J.L."/>
            <person name="Carlson J.W."/>
            <person name="Shu S."/>
            <person name="Boston L.B."/>
            <person name="Williams M."/>
            <person name="Peterson D.G."/>
            <person name="McGee K."/>
            <person name="Jones D.C."/>
            <person name="Wendel J.F."/>
            <person name="Stelly D.M."/>
            <person name="Grimwood J."/>
            <person name="Schmutz J."/>
        </authorList>
    </citation>
    <scope>NUCLEOTIDE SEQUENCE [LARGE SCALE GENOMIC DNA]</scope>
    <source>
        <strain evidence="2">cv. 3-79</strain>
    </source>
</reference>
<evidence type="ECO:0000313" key="1">
    <source>
        <dbReference type="EMBL" id="KAB2096135.1"/>
    </source>
</evidence>
<proteinExistence type="predicted"/>